<evidence type="ECO:0000313" key="2">
    <source>
        <dbReference type="Proteomes" id="UP000305675"/>
    </source>
</evidence>
<dbReference type="EMBL" id="SWCJ01000015">
    <property type="protein sequence ID" value="TKB52009.1"/>
    <property type="molecule type" value="Genomic_DNA"/>
</dbReference>
<keyword evidence="2" id="KW-1185">Reference proteome</keyword>
<reference evidence="1 2" key="1">
    <citation type="submission" date="2019-04" db="EMBL/GenBank/DDBJ databases">
        <authorList>
            <person name="Hwang J.C."/>
        </authorList>
    </citation>
    <scope>NUCLEOTIDE SEQUENCE [LARGE SCALE GENOMIC DNA]</scope>
    <source>
        <strain evidence="1 2">IMCC35002</strain>
    </source>
</reference>
<name>A0A4U1BKH3_9GAMM</name>
<dbReference type="Proteomes" id="UP000305675">
    <property type="component" value="Unassembled WGS sequence"/>
</dbReference>
<dbReference type="AlphaFoldDB" id="A0A4U1BKH3"/>
<comment type="caution">
    <text evidence="1">The sequence shown here is derived from an EMBL/GenBank/DDBJ whole genome shotgun (WGS) entry which is preliminary data.</text>
</comment>
<evidence type="ECO:0000313" key="1">
    <source>
        <dbReference type="EMBL" id="TKB52009.1"/>
    </source>
</evidence>
<dbReference type="OrthoDB" id="6246588at2"/>
<dbReference type="RefSeq" id="WP_136864523.1">
    <property type="nucleotide sequence ID" value="NZ_SWCJ01000015.1"/>
</dbReference>
<sequence>MTFPYQLKAISLSYVGGIHIQVIEPGETPNVVFQWELPETKENSLSLLAPLDQHRFVATTETGKVFVVDCASQVVSQVANLSCRPFSGHWLDADQQQIWIAAHFSSKQLTGLKLACLCLNSGDLLCHWPIEESDIELETLTQTEDGQFSFYGLHHKAGYKFRSHFLYRIDPSNGAQHKLPLDSKPVPVDIAIRPWLFQDKERGLIALPYADCLQKTEDGQYEYELQLIDLNRNQILWTKSVRPFSLEQITDYDEEETEAALDRIASGKYAHTDNEHWQTLISCLTGVWFDPAKDEMWLGWQDCTLQCISLNGEQVSPLYAVGTQSRDGSINKPWDFDLDRLAVINRKHNDLFLAYGFELEEHLQVTVPDTQKSEVEQDEPQWLVAKSTTPAPLVIPDLVQSQPSLNGCIHLCCYDLETESGKRQILDRLLILLPMIETAMAGTPEKEGLFSRLLSRGKPQSGTVQPLYFAFSDGLGRAQSEEQFFYAASVNPELQPLVAEAVKIFSQWSIASNVSGYEAEPPLAIAVSSLSTNPDYLPLLAQYFNAIGGGEDVHGFHINYTLATIREEHADTQALTEFLAAVPWPYNDAEFKKPMKDPYDEWDDDE</sequence>
<accession>A0A4U1BKH3</accession>
<dbReference type="SUPFAM" id="SSF50969">
    <property type="entry name" value="YVTN repeat-like/Quinoprotein amine dehydrogenase"/>
    <property type="match status" value="1"/>
</dbReference>
<dbReference type="InterPro" id="IPR011044">
    <property type="entry name" value="Quino_amine_DH_bsu"/>
</dbReference>
<gene>
    <name evidence="1" type="ORF">FCL42_16455</name>
</gene>
<organism evidence="1 2">
    <name type="scientific">Ferrimonas aestuarii</name>
    <dbReference type="NCBI Taxonomy" id="2569539"/>
    <lineage>
        <taxon>Bacteria</taxon>
        <taxon>Pseudomonadati</taxon>
        <taxon>Pseudomonadota</taxon>
        <taxon>Gammaproteobacteria</taxon>
        <taxon>Alteromonadales</taxon>
        <taxon>Ferrimonadaceae</taxon>
        <taxon>Ferrimonas</taxon>
    </lineage>
</organism>
<proteinExistence type="predicted"/>
<protein>
    <submittedName>
        <fullName evidence="1">Uncharacterized protein</fullName>
    </submittedName>
</protein>